<dbReference type="EMBL" id="CP001674">
    <property type="protein sequence ID" value="ACT49753.1"/>
    <property type="molecule type" value="Genomic_DNA"/>
</dbReference>
<dbReference type="STRING" id="582744.Msip34_0505"/>
<reference evidence="1 2" key="2">
    <citation type="journal article" date="2011" name="J. Bacteriol.">
        <title>Genomes of three methylotrophs from a single niche uncover genetic and metabolic divergence of Methylophilaceae.</title>
        <authorList>
            <person name="Lapidus A."/>
            <person name="Clum A."/>
            <person name="Labutti K."/>
            <person name="Kaluzhnaya M.G."/>
            <person name="Lim S."/>
            <person name="Beck D.A."/>
            <person name="Glavina Del Rio T."/>
            <person name="Nolan M."/>
            <person name="Mavromatis K."/>
            <person name="Huntemann M."/>
            <person name="Lucas S."/>
            <person name="Lidstrom M.E."/>
            <person name="Ivanova N."/>
            <person name="Chistoserdova L."/>
        </authorList>
    </citation>
    <scope>NUCLEOTIDE SEQUENCE [LARGE SCALE GENOMIC DNA]</scope>
    <source>
        <strain evidence="1 2">SIP3-4</strain>
    </source>
</reference>
<organism evidence="1 2">
    <name type="scientific">Methylovorus glucosotrophus (strain SIP3-4)</name>
    <dbReference type="NCBI Taxonomy" id="582744"/>
    <lineage>
        <taxon>Bacteria</taxon>
        <taxon>Pseudomonadati</taxon>
        <taxon>Pseudomonadota</taxon>
        <taxon>Betaproteobacteria</taxon>
        <taxon>Nitrosomonadales</taxon>
        <taxon>Methylophilaceae</taxon>
        <taxon>Methylovorus</taxon>
    </lineage>
</organism>
<evidence type="ECO:0000313" key="2">
    <source>
        <dbReference type="Proteomes" id="UP000002743"/>
    </source>
</evidence>
<name>C6X9D3_METGS</name>
<dbReference type="eggNOG" id="ENOG5032WXT">
    <property type="taxonomic scope" value="Bacteria"/>
</dbReference>
<dbReference type="RefSeq" id="WP_015829401.1">
    <property type="nucleotide sequence ID" value="NC_012969.1"/>
</dbReference>
<gene>
    <name evidence="1" type="ordered locus">Msip34_0505</name>
</gene>
<keyword evidence="2" id="KW-1185">Reference proteome</keyword>
<proteinExistence type="predicted"/>
<dbReference type="HOGENOM" id="CLU_148694_0_0_4"/>
<dbReference type="OrthoDB" id="9134483at2"/>
<evidence type="ECO:0000313" key="1">
    <source>
        <dbReference type="EMBL" id="ACT49753.1"/>
    </source>
</evidence>
<protein>
    <submittedName>
        <fullName evidence="1">Uncharacterized protein</fullName>
    </submittedName>
</protein>
<accession>C6X9D3</accession>
<dbReference type="KEGG" id="mei:Msip34_0505"/>
<reference evidence="2" key="1">
    <citation type="submission" date="2009-07" db="EMBL/GenBank/DDBJ databases">
        <title>Complete sequence of chromosome of Methylovorus sp. SIP3-4.</title>
        <authorList>
            <person name="Lucas S."/>
            <person name="Copeland A."/>
            <person name="Lapidus A."/>
            <person name="Glavina del Rio T."/>
            <person name="Tice H."/>
            <person name="Bruce D."/>
            <person name="Goodwin L."/>
            <person name="Pitluck S."/>
            <person name="Clum A."/>
            <person name="Larimer F."/>
            <person name="Land M."/>
            <person name="Hauser L."/>
            <person name="Kyrpides N."/>
            <person name="Mikhailova N."/>
            <person name="Kayluzhnaya M."/>
            <person name="Chistoserdova L."/>
        </authorList>
    </citation>
    <scope>NUCLEOTIDE SEQUENCE [LARGE SCALE GENOMIC DNA]</scope>
    <source>
        <strain evidence="2">SIP3-4</strain>
    </source>
</reference>
<dbReference type="Proteomes" id="UP000002743">
    <property type="component" value="Chromosome"/>
</dbReference>
<dbReference type="AlphaFoldDB" id="C6X9D3"/>
<sequence precursor="true">MKTAKRKKWAVLALLVMVGAAALYFYMRAPAMPQSIKLLYCPAPVDGCGDQNLHVVFASSPAVLKPFGIDVAMAGAQAIHASFAMDGMEMGLNKYRLLQKPDGRWHGDITLPVCVQGRSDWIARIDVETAAGLQRYQFTFKAESR</sequence>